<organism evidence="1">
    <name type="scientific">marine sediment metagenome</name>
    <dbReference type="NCBI Taxonomy" id="412755"/>
    <lineage>
        <taxon>unclassified sequences</taxon>
        <taxon>metagenomes</taxon>
        <taxon>ecological metagenomes</taxon>
    </lineage>
</organism>
<evidence type="ECO:0000313" key="1">
    <source>
        <dbReference type="EMBL" id="KKL18511.1"/>
    </source>
</evidence>
<dbReference type="AlphaFoldDB" id="A0A0F9DLE8"/>
<dbReference type="EMBL" id="LAZR01038842">
    <property type="protein sequence ID" value="KKL18511.1"/>
    <property type="molecule type" value="Genomic_DNA"/>
</dbReference>
<sequence>MSNEKYTWVFHAEGKNPFSENGNQVLINRPKAALRMDILTPENLTRRVRPYP</sequence>
<accession>A0A0F9DLE8</accession>
<gene>
    <name evidence="1" type="ORF">LCGC14_2474770</name>
</gene>
<feature type="non-terminal residue" evidence="1">
    <location>
        <position position="52"/>
    </location>
</feature>
<protein>
    <submittedName>
        <fullName evidence="1">Uncharacterized protein</fullName>
    </submittedName>
</protein>
<reference evidence="1" key="1">
    <citation type="journal article" date="2015" name="Nature">
        <title>Complex archaea that bridge the gap between prokaryotes and eukaryotes.</title>
        <authorList>
            <person name="Spang A."/>
            <person name="Saw J.H."/>
            <person name="Jorgensen S.L."/>
            <person name="Zaremba-Niedzwiedzka K."/>
            <person name="Martijn J."/>
            <person name="Lind A.E."/>
            <person name="van Eijk R."/>
            <person name="Schleper C."/>
            <person name="Guy L."/>
            <person name="Ettema T.J."/>
        </authorList>
    </citation>
    <scope>NUCLEOTIDE SEQUENCE</scope>
</reference>
<comment type="caution">
    <text evidence="1">The sequence shown here is derived from an EMBL/GenBank/DDBJ whole genome shotgun (WGS) entry which is preliminary data.</text>
</comment>
<proteinExistence type="predicted"/>
<name>A0A0F9DLE8_9ZZZZ</name>